<organism evidence="1 2">
    <name type="scientific">Steroidobacter agaridevorans</name>
    <dbReference type="NCBI Taxonomy" id="2695856"/>
    <lineage>
        <taxon>Bacteria</taxon>
        <taxon>Pseudomonadati</taxon>
        <taxon>Pseudomonadota</taxon>
        <taxon>Gammaproteobacteria</taxon>
        <taxon>Steroidobacterales</taxon>
        <taxon>Steroidobacteraceae</taxon>
        <taxon>Steroidobacter</taxon>
    </lineage>
</organism>
<protein>
    <submittedName>
        <fullName evidence="1">Uncharacterized protein</fullName>
    </submittedName>
</protein>
<dbReference type="Pfam" id="PF20549">
    <property type="entry name" value="DUF6763"/>
    <property type="match status" value="1"/>
</dbReference>
<dbReference type="RefSeq" id="WP_161812614.1">
    <property type="nucleotide sequence ID" value="NZ_BLJN01000003.1"/>
</dbReference>
<keyword evidence="2" id="KW-1185">Reference proteome</keyword>
<dbReference type="EMBL" id="BLJN01000003">
    <property type="protein sequence ID" value="GFE80891.1"/>
    <property type="molecule type" value="Genomic_DNA"/>
</dbReference>
<sequence length="110" mass="12490">MTSPSPVVGDWYRRLNGALFEVVAIDRDDGTVEVQHFDGTLEEFDLESWEEQDFEEAQAPEDWTGSVDVEPEDYESDREITAAGSWVDPLMSLDRSEASGYSEWPSPRDL</sequence>
<evidence type="ECO:0000313" key="2">
    <source>
        <dbReference type="Proteomes" id="UP000445000"/>
    </source>
</evidence>
<name>A0A829YDK8_9GAMM</name>
<dbReference type="Proteomes" id="UP000445000">
    <property type="component" value="Unassembled WGS sequence"/>
</dbReference>
<dbReference type="AlphaFoldDB" id="A0A829YDK8"/>
<reference evidence="2" key="1">
    <citation type="submission" date="2020-01" db="EMBL/GenBank/DDBJ databases">
        <title>'Steroidobacter agaridevorans' sp. nov., agar-degrading bacteria isolated from rhizosphere soils.</title>
        <authorList>
            <person name="Ikenaga M."/>
            <person name="Kataoka M."/>
            <person name="Murouchi A."/>
            <person name="Katsuragi S."/>
            <person name="Sakai M."/>
        </authorList>
    </citation>
    <scope>NUCLEOTIDE SEQUENCE [LARGE SCALE GENOMIC DNA]</scope>
    <source>
        <strain evidence="2">YU21-B</strain>
    </source>
</reference>
<proteinExistence type="predicted"/>
<comment type="caution">
    <text evidence="1">The sequence shown here is derived from an EMBL/GenBank/DDBJ whole genome shotgun (WGS) entry which is preliminary data.</text>
</comment>
<accession>A0A829YDK8</accession>
<gene>
    <name evidence="1" type="ORF">GCM10011487_28910</name>
</gene>
<dbReference type="InterPro" id="IPR046651">
    <property type="entry name" value="DUF6763"/>
</dbReference>
<evidence type="ECO:0000313" key="1">
    <source>
        <dbReference type="EMBL" id="GFE80891.1"/>
    </source>
</evidence>